<dbReference type="Gene3D" id="3.40.50.450">
    <property type="match status" value="1"/>
</dbReference>
<dbReference type="GO" id="GO:0009294">
    <property type="term" value="P:DNA-mediated transformation"/>
    <property type="evidence" value="ECO:0007669"/>
    <property type="project" value="InterPro"/>
</dbReference>
<comment type="caution">
    <text evidence="3">The sequence shown here is derived from an EMBL/GenBank/DDBJ whole genome shotgun (WGS) entry which is preliminary data.</text>
</comment>
<keyword evidence="4" id="KW-1185">Reference proteome</keyword>
<accession>A0A2I0QWC8</accession>
<feature type="domain" description="Smf/DprA SLOG" evidence="2">
    <location>
        <begin position="82"/>
        <end position="289"/>
    </location>
</feature>
<dbReference type="InterPro" id="IPR057666">
    <property type="entry name" value="DrpA_SLOG"/>
</dbReference>
<dbReference type="PANTHER" id="PTHR43022:SF1">
    <property type="entry name" value="PROTEIN SMF"/>
    <property type="match status" value="1"/>
</dbReference>
<dbReference type="Proteomes" id="UP000243524">
    <property type="component" value="Unassembled WGS sequence"/>
</dbReference>
<dbReference type="InterPro" id="IPR003488">
    <property type="entry name" value="DprA"/>
</dbReference>
<gene>
    <name evidence="3" type="primary">dprA</name>
    <name evidence="3" type="ORF">CEY16_02305</name>
</gene>
<protein>
    <submittedName>
        <fullName evidence="3">DNA-protecting protein DprA</fullName>
    </submittedName>
</protein>
<evidence type="ECO:0000256" key="1">
    <source>
        <dbReference type="ARBA" id="ARBA00006525"/>
    </source>
</evidence>
<dbReference type="OrthoDB" id="9785707at2"/>
<evidence type="ECO:0000313" key="4">
    <source>
        <dbReference type="Proteomes" id="UP000243524"/>
    </source>
</evidence>
<dbReference type="Pfam" id="PF02481">
    <property type="entry name" value="DNA_processg_A"/>
    <property type="match status" value="1"/>
</dbReference>
<evidence type="ECO:0000313" key="3">
    <source>
        <dbReference type="EMBL" id="PKR78609.1"/>
    </source>
</evidence>
<dbReference type="RefSeq" id="WP_101330352.1">
    <property type="nucleotide sequence ID" value="NZ_PJNH01000001.1"/>
</dbReference>
<reference evidence="3 4" key="1">
    <citation type="submission" date="2017-06" db="EMBL/GenBank/DDBJ databases">
        <title>the draft geome sequence of Illustriluteabacillus marina B3227.</title>
        <authorList>
            <person name="He R.-H."/>
            <person name="Du Z.-J."/>
        </authorList>
    </citation>
    <scope>NUCLEOTIDE SEQUENCE [LARGE SCALE GENOMIC DNA]</scope>
    <source>
        <strain evidence="3 4">B3227</strain>
    </source>
</reference>
<name>A0A2I0QWC8_9BACI</name>
<dbReference type="AlphaFoldDB" id="A0A2I0QWC8"/>
<comment type="similarity">
    <text evidence="1">Belongs to the DprA/Smf family.</text>
</comment>
<proteinExistence type="inferred from homology"/>
<dbReference type="EMBL" id="PJNH01000001">
    <property type="protein sequence ID" value="PKR78609.1"/>
    <property type="molecule type" value="Genomic_DNA"/>
</dbReference>
<dbReference type="SUPFAM" id="SSF102405">
    <property type="entry name" value="MCP/YpsA-like"/>
    <property type="match status" value="1"/>
</dbReference>
<dbReference type="NCBIfam" id="TIGR00732">
    <property type="entry name" value="dprA"/>
    <property type="match status" value="1"/>
</dbReference>
<organism evidence="3 4">
    <name type="scientific">Halalkalibacillus sediminis</name>
    <dbReference type="NCBI Taxonomy" id="2018042"/>
    <lineage>
        <taxon>Bacteria</taxon>
        <taxon>Bacillati</taxon>
        <taxon>Bacillota</taxon>
        <taxon>Bacilli</taxon>
        <taxon>Bacillales</taxon>
        <taxon>Bacillaceae</taxon>
        <taxon>Halalkalibacillus</taxon>
    </lineage>
</organism>
<sequence length="291" mass="33132">MDLKSPSFELFHLMQSHLITRRKVQYLLLKDPNLEQLLKLKEKHLQHYFKLNSHHAIQLYKYIHDPHNRARNSLLYKEWKPITIYDDDFPQSLSQIPDPPLILYCIGDLSLLNSQMISVIGSRKPSQEASKKIEALLPSLIKHPLTIVSGLAYGIDAMAHQITLRQSGKTIAVLGYGYDHCYPSSHISLQEKIKNKGLILSEYPPNIRPQKWHFPERNRLISGLSKATLIIEATERSGTMITADQSLEQGKDIFVVPDSIFLKQSQGCIKLLKEGAIPITSGEEIINHLSI</sequence>
<evidence type="ECO:0000259" key="2">
    <source>
        <dbReference type="Pfam" id="PF02481"/>
    </source>
</evidence>
<dbReference type="PANTHER" id="PTHR43022">
    <property type="entry name" value="PROTEIN SMF"/>
    <property type="match status" value="1"/>
</dbReference>